<accession>A0ACC2J0X4</accession>
<sequence length="269" mass="27945">MMIQISFKYGEHYLHLVEQPKAAAQLFQFLPGALAYGAGIDTADIVMYSIRPYDTMSTLGYITSQALLFYPTDKVNQLADDIKTPNAALYNQPDALNRNLTGQINPAIPIWVGSGLDGGSSSGTGGNSDDDGGSASHDPFGGSGGNETTPAQKGTTAGIAIGALSVAGAYGAAMFVVARRYKRKKQRHQRSSSVSAVDEMRQAGSPPLMGGALLSRDFSSAPGYSPGYGAMAGGNMRNSQGSGRSGTNHSARTANISAPVAAENSLGWN</sequence>
<protein>
    <submittedName>
        <fullName evidence="1">Uncharacterized protein</fullName>
    </submittedName>
</protein>
<comment type="caution">
    <text evidence="1">The sequence shown here is derived from an EMBL/GenBank/DDBJ whole genome shotgun (WGS) entry which is preliminary data.</text>
</comment>
<keyword evidence="2" id="KW-1185">Reference proteome</keyword>
<organism evidence="1 2">
    <name type="scientific">Nemania bipapillata</name>
    <dbReference type="NCBI Taxonomy" id="110536"/>
    <lineage>
        <taxon>Eukaryota</taxon>
        <taxon>Fungi</taxon>
        <taxon>Dikarya</taxon>
        <taxon>Ascomycota</taxon>
        <taxon>Pezizomycotina</taxon>
        <taxon>Sordariomycetes</taxon>
        <taxon>Xylariomycetidae</taxon>
        <taxon>Xylariales</taxon>
        <taxon>Xylariaceae</taxon>
        <taxon>Nemania</taxon>
    </lineage>
</organism>
<dbReference type="Proteomes" id="UP001153334">
    <property type="component" value="Unassembled WGS sequence"/>
</dbReference>
<evidence type="ECO:0000313" key="1">
    <source>
        <dbReference type="EMBL" id="KAJ8121090.1"/>
    </source>
</evidence>
<reference evidence="1" key="1">
    <citation type="submission" date="2022-11" db="EMBL/GenBank/DDBJ databases">
        <title>Genome Sequence of Nemania bipapillata.</title>
        <authorList>
            <person name="Buettner E."/>
        </authorList>
    </citation>
    <scope>NUCLEOTIDE SEQUENCE</scope>
    <source>
        <strain evidence="1">CP14</strain>
    </source>
</reference>
<dbReference type="EMBL" id="JAPESX010000481">
    <property type="protein sequence ID" value="KAJ8121090.1"/>
    <property type="molecule type" value="Genomic_DNA"/>
</dbReference>
<name>A0ACC2J0X4_9PEZI</name>
<evidence type="ECO:0000313" key="2">
    <source>
        <dbReference type="Proteomes" id="UP001153334"/>
    </source>
</evidence>
<proteinExistence type="predicted"/>
<gene>
    <name evidence="1" type="ORF">ONZ43_g2371</name>
</gene>